<evidence type="ECO:0000256" key="5">
    <source>
        <dbReference type="ARBA" id="ARBA00022977"/>
    </source>
</evidence>
<dbReference type="Pfam" id="PF02581">
    <property type="entry name" value="TMP-TENI"/>
    <property type="match status" value="1"/>
</dbReference>
<evidence type="ECO:0000256" key="4">
    <source>
        <dbReference type="ARBA" id="ARBA00022842"/>
    </source>
</evidence>
<keyword evidence="2 9" id="KW-0808">Transferase</keyword>
<organism evidence="13 14">
    <name type="scientific">Flammeovirga kamogawensis</name>
    <dbReference type="NCBI Taxonomy" id="373891"/>
    <lineage>
        <taxon>Bacteria</taxon>
        <taxon>Pseudomonadati</taxon>
        <taxon>Bacteroidota</taxon>
        <taxon>Cytophagia</taxon>
        <taxon>Cytophagales</taxon>
        <taxon>Flammeovirgaceae</taxon>
        <taxon>Flammeovirga</taxon>
    </lineage>
</organism>
<feature type="binding site" evidence="9">
    <location>
        <position position="140"/>
    </location>
    <ligand>
        <name>4-amino-2-methyl-5-(diphosphooxymethyl)pyrimidine</name>
        <dbReference type="ChEBI" id="CHEBI:57841"/>
    </ligand>
</feature>
<evidence type="ECO:0000256" key="6">
    <source>
        <dbReference type="ARBA" id="ARBA00047334"/>
    </source>
</evidence>
<comment type="function">
    <text evidence="9">Condenses 4-methyl-5-(beta-hydroxyethyl)thiazole monophosphate (THZ-P) and 2-methyl-4-amino-5-hydroxymethyl pyrimidine pyrophosphate (HMP-PP) to form thiamine monophosphate (TMP).</text>
</comment>
<comment type="cofactor">
    <cofactor evidence="9">
        <name>Mg(2+)</name>
        <dbReference type="ChEBI" id="CHEBI:18420"/>
    </cofactor>
    <text evidence="9">Binds 1 Mg(2+) ion per subunit.</text>
</comment>
<evidence type="ECO:0000256" key="9">
    <source>
        <dbReference type="HAMAP-Rule" id="MF_00097"/>
    </source>
</evidence>
<feature type="binding site" evidence="9">
    <location>
        <position position="72"/>
    </location>
    <ligand>
        <name>4-amino-2-methyl-5-(diphosphooxymethyl)pyrimidine</name>
        <dbReference type="ChEBI" id="CHEBI:57841"/>
    </ligand>
</feature>
<gene>
    <name evidence="9" type="primary">thiE</name>
    <name evidence="13" type="ORF">KM029_14240</name>
</gene>
<dbReference type="Gene3D" id="3.20.20.70">
    <property type="entry name" value="Aldolase class I"/>
    <property type="match status" value="1"/>
</dbReference>
<dbReference type="SUPFAM" id="SSF51391">
    <property type="entry name" value="Thiamin phosphate synthase"/>
    <property type="match status" value="1"/>
</dbReference>
<dbReference type="NCBIfam" id="TIGR00693">
    <property type="entry name" value="thiE"/>
    <property type="match status" value="1"/>
</dbReference>
<reference evidence="13 14" key="1">
    <citation type="submission" date="2021-05" db="EMBL/GenBank/DDBJ databases">
        <title>Comparative genomic studies on the polysaccharide-degrading batcterial strains of the Flammeovirga genus.</title>
        <authorList>
            <person name="Zewei F."/>
            <person name="Zheng Z."/>
            <person name="Yu L."/>
            <person name="Ruyue G."/>
            <person name="Yanhong M."/>
            <person name="Yuanyuan C."/>
            <person name="Jingyan G."/>
            <person name="Wenjun H."/>
        </authorList>
    </citation>
    <scope>NUCLEOTIDE SEQUENCE [LARGE SCALE GENOMIC DNA]</scope>
    <source>
        <strain evidence="13 14">YS10</strain>
    </source>
</reference>
<dbReference type="InterPro" id="IPR022998">
    <property type="entry name" value="ThiamineP_synth_TenI"/>
</dbReference>
<evidence type="ECO:0000313" key="13">
    <source>
        <dbReference type="EMBL" id="QWG06484.1"/>
    </source>
</evidence>
<feature type="binding site" evidence="9">
    <location>
        <begin position="137"/>
        <end position="139"/>
    </location>
    <ligand>
        <name>2-[(2R,5Z)-2-carboxy-4-methylthiazol-5(2H)-ylidene]ethyl phosphate</name>
        <dbReference type="ChEBI" id="CHEBI:62899"/>
    </ligand>
</feature>
<evidence type="ECO:0000256" key="3">
    <source>
        <dbReference type="ARBA" id="ARBA00022723"/>
    </source>
</evidence>
<evidence type="ECO:0000259" key="12">
    <source>
        <dbReference type="Pfam" id="PF02581"/>
    </source>
</evidence>
<keyword evidence="5 9" id="KW-0784">Thiamine biosynthesis</keyword>
<dbReference type="NCBIfam" id="NF000736">
    <property type="entry name" value="PRK00043.2-3"/>
    <property type="match status" value="1"/>
</dbReference>
<name>A0ABX8GST8_9BACT</name>
<proteinExistence type="inferred from homology"/>
<comment type="similarity">
    <text evidence="9 10">Belongs to the thiamine-phosphate synthase family.</text>
</comment>
<keyword evidence="3 9" id="KW-0479">Metal-binding</keyword>
<comment type="caution">
    <text evidence="9">Lacks conserved residue(s) required for the propagation of feature annotation.</text>
</comment>
<sequence length="219" mass="24087">MFLHQKAMISKLHYISTEKKDKNHLLHIQEACEAGCRWIQLRAKNIETEEYIALAKKAKVITDLHNAILLINDRPDVAKAVNADGVHVGKEDILPSEARAILGEGKIVGGTANTIEDIQRLYEFGVDYIGLGPFRFTQTKKKLSPILGLEGYLSLLDECKKRGIDTPIIAIGGIETKDVESILATGIYGIAVSGLIANAEHPDKVVLALEQELQHQSTI</sequence>
<feature type="binding site" evidence="9">
    <location>
        <position position="173"/>
    </location>
    <ligand>
        <name>2-[(2R,5Z)-2-carboxy-4-methylthiazol-5(2H)-ylidene]ethyl phosphate</name>
        <dbReference type="ChEBI" id="CHEBI:62899"/>
    </ligand>
</feature>
<dbReference type="EC" id="2.5.1.3" evidence="9"/>
<dbReference type="HAMAP" id="MF_00097">
    <property type="entry name" value="TMP_synthase"/>
    <property type="match status" value="1"/>
</dbReference>
<comment type="catalytic activity">
    <reaction evidence="6 9 10">
        <text>4-methyl-5-(2-phosphooxyethyl)-thiazole + 4-amino-2-methyl-5-(diphosphooxymethyl)pyrimidine + H(+) = thiamine phosphate + diphosphate</text>
        <dbReference type="Rhea" id="RHEA:22328"/>
        <dbReference type="ChEBI" id="CHEBI:15378"/>
        <dbReference type="ChEBI" id="CHEBI:33019"/>
        <dbReference type="ChEBI" id="CHEBI:37575"/>
        <dbReference type="ChEBI" id="CHEBI:57841"/>
        <dbReference type="ChEBI" id="CHEBI:58296"/>
        <dbReference type="EC" id="2.5.1.3"/>
    </reaction>
</comment>
<dbReference type="EMBL" id="CP076128">
    <property type="protein sequence ID" value="QWG06484.1"/>
    <property type="molecule type" value="Genomic_DNA"/>
</dbReference>
<accession>A0ABX8GST8</accession>
<dbReference type="PANTHER" id="PTHR20857">
    <property type="entry name" value="THIAMINE-PHOSPHATE PYROPHOSPHORYLASE"/>
    <property type="match status" value="1"/>
</dbReference>
<dbReference type="InterPro" id="IPR034291">
    <property type="entry name" value="TMP_synthase"/>
</dbReference>
<keyword evidence="4 9" id="KW-0460">Magnesium</keyword>
<keyword evidence="14" id="KW-1185">Reference proteome</keyword>
<evidence type="ECO:0000256" key="11">
    <source>
        <dbReference type="RuleBase" id="RU004253"/>
    </source>
</evidence>
<feature type="binding site" evidence="9">
    <location>
        <position position="111"/>
    </location>
    <ligand>
        <name>4-amino-2-methyl-5-(diphosphooxymethyl)pyrimidine</name>
        <dbReference type="ChEBI" id="CHEBI:57841"/>
    </ligand>
</feature>
<dbReference type="GO" id="GO:0004789">
    <property type="term" value="F:thiamine-phosphate diphosphorylase activity"/>
    <property type="evidence" value="ECO:0007669"/>
    <property type="project" value="UniProtKB-EC"/>
</dbReference>
<comment type="pathway">
    <text evidence="1 9 11">Cofactor biosynthesis; thiamine diphosphate biosynthesis; thiamine phosphate from 4-amino-2-methyl-5-diphosphomethylpyrimidine and 4-methyl-5-(2-phosphoethyl)-thiazole: step 1/1.</text>
</comment>
<comment type="catalytic activity">
    <reaction evidence="8 9 10">
        <text>2-[(2R,5Z)-2-carboxy-4-methylthiazol-5(2H)-ylidene]ethyl phosphate + 4-amino-2-methyl-5-(diphosphooxymethyl)pyrimidine + 2 H(+) = thiamine phosphate + CO2 + diphosphate</text>
        <dbReference type="Rhea" id="RHEA:47844"/>
        <dbReference type="ChEBI" id="CHEBI:15378"/>
        <dbReference type="ChEBI" id="CHEBI:16526"/>
        <dbReference type="ChEBI" id="CHEBI:33019"/>
        <dbReference type="ChEBI" id="CHEBI:37575"/>
        <dbReference type="ChEBI" id="CHEBI:57841"/>
        <dbReference type="ChEBI" id="CHEBI:62899"/>
        <dbReference type="EC" id="2.5.1.3"/>
    </reaction>
</comment>
<evidence type="ECO:0000256" key="2">
    <source>
        <dbReference type="ARBA" id="ARBA00022679"/>
    </source>
</evidence>
<comment type="catalytic activity">
    <reaction evidence="7 9 10">
        <text>2-(2-carboxy-4-methylthiazol-5-yl)ethyl phosphate + 4-amino-2-methyl-5-(diphosphooxymethyl)pyrimidine + 2 H(+) = thiamine phosphate + CO2 + diphosphate</text>
        <dbReference type="Rhea" id="RHEA:47848"/>
        <dbReference type="ChEBI" id="CHEBI:15378"/>
        <dbReference type="ChEBI" id="CHEBI:16526"/>
        <dbReference type="ChEBI" id="CHEBI:33019"/>
        <dbReference type="ChEBI" id="CHEBI:37575"/>
        <dbReference type="ChEBI" id="CHEBI:57841"/>
        <dbReference type="ChEBI" id="CHEBI:62890"/>
        <dbReference type="EC" id="2.5.1.3"/>
    </reaction>
</comment>
<evidence type="ECO:0000256" key="1">
    <source>
        <dbReference type="ARBA" id="ARBA00005165"/>
    </source>
</evidence>
<protein>
    <recommendedName>
        <fullName evidence="9">Thiamine-phosphate synthase</fullName>
        <shortName evidence="9">TP synthase</shortName>
        <shortName evidence="9">TPS</shortName>
        <ecNumber evidence="9">2.5.1.3</ecNumber>
    </recommendedName>
    <alternativeName>
        <fullName evidence="9">Thiamine-phosphate pyrophosphorylase</fullName>
        <shortName evidence="9">TMP pyrophosphorylase</shortName>
        <shortName evidence="9">TMP-PPase</shortName>
    </alternativeName>
</protein>
<evidence type="ECO:0000256" key="7">
    <source>
        <dbReference type="ARBA" id="ARBA00047851"/>
    </source>
</evidence>
<feature type="domain" description="Thiamine phosphate synthase/TenI" evidence="12">
    <location>
        <begin position="15"/>
        <end position="193"/>
    </location>
</feature>
<feature type="binding site" evidence="9">
    <location>
        <position position="92"/>
    </location>
    <ligand>
        <name>Mg(2+)</name>
        <dbReference type="ChEBI" id="CHEBI:18420"/>
    </ligand>
</feature>
<evidence type="ECO:0000256" key="10">
    <source>
        <dbReference type="RuleBase" id="RU003826"/>
    </source>
</evidence>
<feature type="binding site" evidence="9">
    <location>
        <begin position="40"/>
        <end position="44"/>
    </location>
    <ligand>
        <name>4-amino-2-methyl-5-(diphosphooxymethyl)pyrimidine</name>
        <dbReference type="ChEBI" id="CHEBI:57841"/>
    </ligand>
</feature>
<dbReference type="InterPro" id="IPR036206">
    <property type="entry name" value="ThiamineP_synth_sf"/>
</dbReference>
<dbReference type="Proteomes" id="UP000682802">
    <property type="component" value="Chromosome 1"/>
</dbReference>
<dbReference type="PANTHER" id="PTHR20857:SF15">
    <property type="entry name" value="THIAMINE-PHOSPHATE SYNTHASE"/>
    <property type="match status" value="1"/>
</dbReference>
<evidence type="ECO:0000256" key="8">
    <source>
        <dbReference type="ARBA" id="ARBA00047883"/>
    </source>
</evidence>
<dbReference type="CDD" id="cd00564">
    <property type="entry name" value="TMP_TenI"/>
    <property type="match status" value="1"/>
</dbReference>
<feature type="binding site" evidence="9">
    <location>
        <position position="73"/>
    </location>
    <ligand>
        <name>Mg(2+)</name>
        <dbReference type="ChEBI" id="CHEBI:18420"/>
    </ligand>
</feature>
<evidence type="ECO:0000313" key="14">
    <source>
        <dbReference type="Proteomes" id="UP000682802"/>
    </source>
</evidence>
<dbReference type="InterPro" id="IPR013785">
    <property type="entry name" value="Aldolase_TIM"/>
</dbReference>